<dbReference type="GO" id="GO:0006897">
    <property type="term" value="P:endocytosis"/>
    <property type="evidence" value="ECO:0007669"/>
    <property type="project" value="UniProtKB-KW"/>
</dbReference>
<evidence type="ECO:0000313" key="19">
    <source>
        <dbReference type="Proteomes" id="UP000261560"/>
    </source>
</evidence>
<feature type="domain" description="EGF-like" evidence="17">
    <location>
        <begin position="861"/>
        <end position="899"/>
    </location>
</feature>
<dbReference type="PROSITE" id="PS01209">
    <property type="entry name" value="LDLRA_1"/>
    <property type="match status" value="6"/>
</dbReference>
<feature type="disulfide bond" evidence="15">
    <location>
        <begin position="870"/>
        <end position="888"/>
    </location>
</feature>
<dbReference type="PRINTS" id="PR00261">
    <property type="entry name" value="LDLRECEPTOR"/>
</dbReference>
<keyword evidence="10 15" id="KW-1015">Disulfide bond</keyword>
<name>A0A3B3CDE3_ORYME</name>
<dbReference type="GO" id="GO:0005041">
    <property type="term" value="F:low-density lipoprotein particle receptor activity"/>
    <property type="evidence" value="ECO:0007669"/>
    <property type="project" value="TreeGrafter"/>
</dbReference>
<dbReference type="Pfam" id="PF24468">
    <property type="entry name" value="EGF_LRP2"/>
    <property type="match status" value="1"/>
</dbReference>
<dbReference type="InterPro" id="IPR036055">
    <property type="entry name" value="LDL_receptor-like_sf"/>
</dbReference>
<dbReference type="InterPro" id="IPR000033">
    <property type="entry name" value="LDLR_classB_rpt"/>
</dbReference>
<evidence type="ECO:0000256" key="9">
    <source>
        <dbReference type="ARBA" id="ARBA00023136"/>
    </source>
</evidence>
<evidence type="ECO:0000256" key="2">
    <source>
        <dbReference type="ARBA" id="ARBA00022536"/>
    </source>
</evidence>
<evidence type="ECO:0000256" key="1">
    <source>
        <dbReference type="ARBA" id="ARBA00004479"/>
    </source>
</evidence>
<dbReference type="InterPro" id="IPR056588">
    <property type="entry name" value="EGF_LRP2"/>
</dbReference>
<keyword evidence="9" id="KW-0472">Membrane</keyword>
<dbReference type="FunFam" id="4.10.400.10:FF:000059">
    <property type="entry name" value="Prolow-density lipoprotein receptor-related protein 1"/>
    <property type="match status" value="1"/>
</dbReference>
<evidence type="ECO:0000256" key="13">
    <source>
        <dbReference type="ARBA" id="ARBA00023180"/>
    </source>
</evidence>
<feature type="disulfide bond" evidence="15">
    <location>
        <begin position="963"/>
        <end position="978"/>
    </location>
</feature>
<organism evidence="18 19">
    <name type="scientific">Oryzias melastigma</name>
    <name type="common">Marine medaka</name>
    <dbReference type="NCBI Taxonomy" id="30732"/>
    <lineage>
        <taxon>Eukaryota</taxon>
        <taxon>Metazoa</taxon>
        <taxon>Chordata</taxon>
        <taxon>Craniata</taxon>
        <taxon>Vertebrata</taxon>
        <taxon>Euteleostomi</taxon>
        <taxon>Actinopterygii</taxon>
        <taxon>Neopterygii</taxon>
        <taxon>Teleostei</taxon>
        <taxon>Neoteleostei</taxon>
        <taxon>Acanthomorphata</taxon>
        <taxon>Ovalentaria</taxon>
        <taxon>Atherinomorphae</taxon>
        <taxon>Beloniformes</taxon>
        <taxon>Adrianichthyidae</taxon>
        <taxon>Oryziinae</taxon>
        <taxon>Oryzias</taxon>
    </lineage>
</organism>
<keyword evidence="7" id="KW-0106">Calcium</keyword>
<dbReference type="GeneTree" id="ENSGT00940000157899"/>
<dbReference type="GO" id="GO:0005905">
    <property type="term" value="C:clathrin-coated pit"/>
    <property type="evidence" value="ECO:0007669"/>
    <property type="project" value="UniProtKB-KW"/>
</dbReference>
<dbReference type="InterPro" id="IPR011042">
    <property type="entry name" value="6-blade_b-propeller_TolB-like"/>
</dbReference>
<feature type="disulfide bond" evidence="15">
    <location>
        <begin position="903"/>
        <end position="915"/>
    </location>
</feature>
<evidence type="ECO:0000256" key="5">
    <source>
        <dbReference type="ARBA" id="ARBA00022729"/>
    </source>
</evidence>
<dbReference type="InterPro" id="IPR009030">
    <property type="entry name" value="Growth_fac_rcpt_cys_sf"/>
</dbReference>
<feature type="disulfide bond" evidence="15">
    <location>
        <begin position="115"/>
        <end position="127"/>
    </location>
</feature>
<dbReference type="FunFam" id="2.10.25.10:FF:000129">
    <property type="entry name" value="Low-density lipoprotein receptor-related protein 1"/>
    <property type="match status" value="1"/>
</dbReference>
<dbReference type="InterPro" id="IPR023415">
    <property type="entry name" value="LDLR_class-A_CS"/>
</dbReference>
<dbReference type="STRING" id="30732.ENSOMEP00000015082"/>
<comment type="subcellular location">
    <subcellularLocation>
        <location evidence="14">Membrane</location>
        <location evidence="14">Coated pit</location>
    </subcellularLocation>
    <subcellularLocation>
        <location evidence="1">Membrane</location>
        <topology evidence="1">Single-pass type I membrane protein</topology>
    </subcellularLocation>
</comment>
<feature type="domain" description="EGF-like" evidence="17">
    <location>
        <begin position="202"/>
        <end position="239"/>
    </location>
</feature>
<feature type="repeat" description="LDL-receptor class B" evidence="16">
    <location>
        <begin position="595"/>
        <end position="637"/>
    </location>
</feature>
<evidence type="ECO:0000256" key="7">
    <source>
        <dbReference type="ARBA" id="ARBA00022837"/>
    </source>
</evidence>
<dbReference type="Gene3D" id="4.10.400.10">
    <property type="entry name" value="Low-density Lipoprotein Receptor"/>
    <property type="match status" value="9"/>
</dbReference>
<keyword evidence="2" id="KW-0245">EGF-like domain</keyword>
<keyword evidence="6" id="KW-0677">Repeat</keyword>
<dbReference type="Gene3D" id="2.10.25.10">
    <property type="entry name" value="Laminin"/>
    <property type="match status" value="2"/>
</dbReference>
<dbReference type="Pfam" id="PF00057">
    <property type="entry name" value="Ldl_recept_a"/>
    <property type="match status" value="8"/>
</dbReference>
<keyword evidence="13" id="KW-0325">Glycoprotein</keyword>
<evidence type="ECO:0000256" key="8">
    <source>
        <dbReference type="ARBA" id="ARBA00022989"/>
    </source>
</evidence>
<keyword evidence="11" id="KW-0675">Receptor</keyword>
<dbReference type="Pfam" id="PF00058">
    <property type="entry name" value="Ldl_recept_b"/>
    <property type="match status" value="3"/>
</dbReference>
<evidence type="ECO:0000259" key="17">
    <source>
        <dbReference type="SMART" id="SM00181"/>
    </source>
</evidence>
<dbReference type="FunFam" id="4.10.400.10:FF:000073">
    <property type="entry name" value="Low-density lipoprotein receptor-related protein 1B"/>
    <property type="match status" value="1"/>
</dbReference>
<protein>
    <recommendedName>
        <fullName evidence="17">EGF-like domain-containing protein</fullName>
    </recommendedName>
</protein>
<evidence type="ECO:0000256" key="11">
    <source>
        <dbReference type="ARBA" id="ARBA00023170"/>
    </source>
</evidence>
<dbReference type="Gene3D" id="2.120.10.30">
    <property type="entry name" value="TolB, C-terminal domain"/>
    <property type="match status" value="3"/>
</dbReference>
<dbReference type="PANTHER" id="PTHR22722">
    <property type="entry name" value="LOW-DENSITY LIPOPROTEIN RECEPTOR-RELATED PROTEIN 2-RELATED"/>
    <property type="match status" value="1"/>
</dbReference>
<keyword evidence="8" id="KW-1133">Transmembrane helix</keyword>
<keyword evidence="3" id="KW-0254">Endocytosis</keyword>
<evidence type="ECO:0000256" key="12">
    <source>
        <dbReference type="ARBA" id="ARBA00023176"/>
    </source>
</evidence>
<feature type="domain" description="EGF-like" evidence="17">
    <location>
        <begin position="474"/>
        <end position="511"/>
    </location>
</feature>
<feature type="disulfide bond" evidence="15">
    <location>
        <begin position="944"/>
        <end position="956"/>
    </location>
</feature>
<feature type="disulfide bond" evidence="15">
    <location>
        <begin position="122"/>
        <end position="140"/>
    </location>
</feature>
<feature type="disulfide bond" evidence="15">
    <location>
        <begin position="777"/>
        <end position="789"/>
    </location>
</feature>
<feature type="repeat" description="LDL-receptor class B" evidence="16">
    <location>
        <begin position="550"/>
        <end position="594"/>
    </location>
</feature>
<dbReference type="FunFam" id="4.10.400.10:FF:000010">
    <property type="entry name" value="Low-density lipoprotein receptor-related protein 1"/>
    <property type="match status" value="1"/>
</dbReference>
<reference evidence="18" key="2">
    <citation type="submission" date="2025-09" db="UniProtKB">
        <authorList>
            <consortium name="Ensembl"/>
        </authorList>
    </citation>
    <scope>IDENTIFICATION</scope>
</reference>
<evidence type="ECO:0000313" key="18">
    <source>
        <dbReference type="Ensembl" id="ENSOMEP00000015082.1"/>
    </source>
</evidence>
<dbReference type="InterPro" id="IPR002172">
    <property type="entry name" value="LDrepeatLR_classA_rpt"/>
</dbReference>
<dbReference type="SUPFAM" id="SSF63825">
    <property type="entry name" value="YWTD domain"/>
    <property type="match status" value="3"/>
</dbReference>
<dbReference type="PROSITE" id="PS50068">
    <property type="entry name" value="LDLRA_2"/>
    <property type="match status" value="10"/>
</dbReference>
<dbReference type="SMART" id="SM00135">
    <property type="entry name" value="LY"/>
    <property type="match status" value="6"/>
</dbReference>
<keyword evidence="5" id="KW-0732">Signal</keyword>
<dbReference type="FunFam" id="4.10.400.10:FF:000015">
    <property type="entry name" value="Low-density lipoprotein receptor-related protein 1"/>
    <property type="match status" value="1"/>
</dbReference>
<dbReference type="Ensembl" id="ENSOMET00000023152.1">
    <property type="protein sequence ID" value="ENSOMEP00000015082.1"/>
    <property type="gene ID" value="ENSOMEG00000016680.1"/>
</dbReference>
<sequence>ASVAASPSPGHATWTTTAAIAPMNRTRAVSPQSFCSSCLTFVRVNKKLTFLYLSFLTAYPTCFPLTQFTCGNGRCININWRCDNEKYPVSFSEVLLCADNDCGDNSDEAGCSHSCSSVQFKCNSGRCIPEYWTCDGDNDCGDYSDETHANCTNQGEGRHFVCECCSLEDEVCDGNVDCPDGSDEKHCGRSRRTAADFFSLKLCSSTFSFRHNCSIIPGEGYMCSCPLGMELGADNKTCQIQSFCAKHLKCSQKCEQDKFNVKCSCYEGWELEPDMESCKSTGRKAPFIIFSNRHEIRRIDLHKGEFTVLVPGLRNTIALDFHLNQSTLYWTDVVEDKIYRGKLFEVVIQYGLATPEGLAVDWIAGNIYWVESNLDQIEVAKLDGTMRTTLLAGEVEHPRAIALDPLLRGHEYLAHPFAVTMYGGEVYWTDWRTNTLTKANKWTGHNVTVVQRTNTQPFDLQVYHPSRQPEGTNVCKNNNGGCEQLCLYRGNNERTCACAHGMLAEDNRSCRDYDGYLLYSERTILKSIHLCNASRFKVLSLFPSVRSHHSLMFWTNWNEQAPSIMRASLNGANVLAIVGSNIKTPNGLAIDHRAEKIYFSDATLDKIERCEYDGSNRYVLLKNEPVHPFGLAVYGDYIFWTDWVRRAVLRADKYTGGDMKVLRADIPQQPMGIIALANDTNSCKYQSLLMFLFVFAVTLCKVGEFQCKDGTCISNYSRCDQVVNCEDASDEMNCRTKLKCPVNFFACPSGRCIPMSWTCDKENDCENGADETHYKFCSSNQFECANHHCISQHWVCDGSDDCGDGSDEDQKCKTENCSPEAFQCPGSYMCVPQRWKCDGDKDCPDGADESVKAGCMYTNNTCDAKNEFMCQNRQCIPKHFVCDHDIDCSDGSDESPECEYPPCGPEEFRCANGRCLNQKKWECDGEFDCQDRSDEAPKNPQRKCNESAFMCRNGKCLNETLLCDRNDDCGDGSDEFNCFINECLNSKLSGCTQLCDDLKIGFKVSHVYLKSRADVITV</sequence>
<dbReference type="PaxDb" id="30732-ENSOMEP00000015082"/>
<evidence type="ECO:0000256" key="14">
    <source>
        <dbReference type="ARBA" id="ARBA00037878"/>
    </source>
</evidence>
<keyword evidence="4" id="KW-0812">Transmembrane</keyword>
<dbReference type="InterPro" id="IPR051221">
    <property type="entry name" value="LDLR-related"/>
</dbReference>
<evidence type="ECO:0000256" key="6">
    <source>
        <dbReference type="ARBA" id="ARBA00022737"/>
    </source>
</evidence>
<feature type="disulfide bond" evidence="15">
    <location>
        <begin position="719"/>
        <end position="734"/>
    </location>
</feature>
<proteinExistence type="predicted"/>
<dbReference type="PANTHER" id="PTHR22722:SF5">
    <property type="entry name" value="LOW-DENSITY LIPOPROTEIN RECEPTOR-RELATED PROTEIN 1B"/>
    <property type="match status" value="1"/>
</dbReference>
<feature type="disulfide bond" evidence="15">
    <location>
        <begin position="740"/>
        <end position="752"/>
    </location>
</feature>
<dbReference type="CDD" id="cd00112">
    <property type="entry name" value="LDLa"/>
    <property type="match status" value="9"/>
</dbReference>
<dbReference type="SMART" id="SM00181">
    <property type="entry name" value="EGF"/>
    <property type="match status" value="4"/>
</dbReference>
<dbReference type="SUPFAM" id="SSF57424">
    <property type="entry name" value="LDL receptor-like module"/>
    <property type="match status" value="9"/>
</dbReference>
<dbReference type="PROSITE" id="PS51120">
    <property type="entry name" value="LDLRB"/>
    <property type="match status" value="3"/>
</dbReference>
<evidence type="ECO:0000256" key="3">
    <source>
        <dbReference type="ARBA" id="ARBA00022583"/>
    </source>
</evidence>
<dbReference type="SMART" id="SM00192">
    <property type="entry name" value="LDLa"/>
    <property type="match status" value="10"/>
</dbReference>
<feature type="disulfide bond" evidence="15">
    <location>
        <begin position="707"/>
        <end position="725"/>
    </location>
</feature>
<evidence type="ECO:0000256" key="10">
    <source>
        <dbReference type="ARBA" id="ARBA00023157"/>
    </source>
</evidence>
<feature type="disulfide bond" evidence="15">
    <location>
        <begin position="951"/>
        <end position="969"/>
    </location>
</feature>
<keyword evidence="12" id="KW-0168">Coated pit</keyword>
<dbReference type="FunFam" id="4.10.400.10:FF:000022">
    <property type="entry name" value="LDL receptor related protein 1"/>
    <property type="match status" value="1"/>
</dbReference>
<keyword evidence="19" id="KW-1185">Reference proteome</keyword>
<feature type="disulfide bond" evidence="15">
    <location>
        <begin position="747"/>
        <end position="765"/>
    </location>
</feature>
<dbReference type="Proteomes" id="UP000261560">
    <property type="component" value="Unplaced"/>
</dbReference>
<feature type="repeat" description="LDL-receptor class B" evidence="16">
    <location>
        <begin position="365"/>
        <end position="407"/>
    </location>
</feature>
<feature type="disulfide bond" evidence="15">
    <location>
        <begin position="700"/>
        <end position="712"/>
    </location>
</feature>
<dbReference type="GO" id="GO:0005886">
    <property type="term" value="C:plasma membrane"/>
    <property type="evidence" value="ECO:0007669"/>
    <property type="project" value="TreeGrafter"/>
</dbReference>
<dbReference type="GO" id="GO:0043235">
    <property type="term" value="C:receptor complex"/>
    <property type="evidence" value="ECO:0007669"/>
    <property type="project" value="TreeGrafter"/>
</dbReference>
<feature type="disulfide bond" evidence="15">
    <location>
        <begin position="784"/>
        <end position="802"/>
    </location>
</feature>
<accession>A0A3B3CDE3</accession>
<evidence type="ECO:0000256" key="15">
    <source>
        <dbReference type="PROSITE-ProRule" id="PRU00124"/>
    </source>
</evidence>
<comment type="caution">
    <text evidence="15">Lacks conserved residue(s) required for the propagation of feature annotation.</text>
</comment>
<evidence type="ECO:0000256" key="16">
    <source>
        <dbReference type="PROSITE-ProRule" id="PRU00461"/>
    </source>
</evidence>
<feature type="domain" description="EGF-like" evidence="17">
    <location>
        <begin position="243"/>
        <end position="279"/>
    </location>
</feature>
<dbReference type="SUPFAM" id="SSF57184">
    <property type="entry name" value="Growth factor receptor domain"/>
    <property type="match status" value="1"/>
</dbReference>
<reference evidence="18" key="1">
    <citation type="submission" date="2025-08" db="UniProtKB">
        <authorList>
            <consortium name="Ensembl"/>
        </authorList>
    </citation>
    <scope>IDENTIFICATION</scope>
</reference>
<evidence type="ECO:0000256" key="4">
    <source>
        <dbReference type="ARBA" id="ARBA00022692"/>
    </source>
</evidence>
<dbReference type="AlphaFoldDB" id="A0A3B3CDE3"/>
<dbReference type="FunFam" id="4.10.400.10:FF:000002">
    <property type="entry name" value="Low-density lipoprotein receptor-related protein 1"/>
    <property type="match status" value="1"/>
</dbReference>
<feature type="disulfide bond" evidence="15">
    <location>
        <begin position="172"/>
        <end position="187"/>
    </location>
</feature>
<dbReference type="InterPro" id="IPR000742">
    <property type="entry name" value="EGF"/>
</dbReference>